<evidence type="ECO:0000313" key="1">
    <source>
        <dbReference type="EMBL" id="CCE24100.1"/>
    </source>
</evidence>
<keyword evidence="2" id="KW-1185">Reference proteome</keyword>
<dbReference type="Proteomes" id="UP000008315">
    <property type="component" value="Chromosome"/>
</dbReference>
<reference evidence="2" key="1">
    <citation type="journal article" date="2012" name="J. Bacteriol.">
        <title>Genome sequence of the haloalkaliphilic methanotrophic bacterium Methylomicrobium alcaliphilum 20Z.</title>
        <authorList>
            <person name="Vuilleumier S."/>
            <person name="Khmelenina V.N."/>
            <person name="Bringel F."/>
            <person name="Reshetnikov A.S."/>
            <person name="Lajus A."/>
            <person name="Mangenot S."/>
            <person name="Rouy Z."/>
            <person name="Op den Camp H.J."/>
            <person name="Jetten M.S."/>
            <person name="Dispirito A.A."/>
            <person name="Dunfield P."/>
            <person name="Klotz M.G."/>
            <person name="Semrau J.D."/>
            <person name="Stein L.Y."/>
            <person name="Barbe V."/>
            <person name="Medigue C."/>
            <person name="Trotsenko Y.A."/>
            <person name="Kalyuzhnaya M.G."/>
        </authorList>
    </citation>
    <scope>NUCLEOTIDE SEQUENCE [LARGE SCALE GENOMIC DNA]</scope>
    <source>
        <strain evidence="2">DSM 19304 / NCIMB 14124 / VKM B-2133 / 20Z</strain>
    </source>
</reference>
<evidence type="ECO:0000313" key="2">
    <source>
        <dbReference type="Proteomes" id="UP000008315"/>
    </source>
</evidence>
<dbReference type="AlphaFoldDB" id="G4SVP1"/>
<dbReference type="STRING" id="1091494.MEALZ_2419"/>
<sequence>MQRTLKFLKFDTVKKNLYVSETLPVKSIH</sequence>
<accession>G4SVP1</accession>
<gene>
    <name evidence="1" type="ordered locus">MEALZ_2419</name>
</gene>
<dbReference type="EMBL" id="FO082060">
    <property type="protein sequence ID" value="CCE24100.1"/>
    <property type="molecule type" value="Genomic_DNA"/>
</dbReference>
<name>G4SVP1_META2</name>
<organism evidence="1 2">
    <name type="scientific">Methylotuvimicrobium alcaliphilum (strain DSM 19304 / NCIMB 14124 / VKM B-2133 / 20Z)</name>
    <name type="common">Methylomicrobium alcaliphilum</name>
    <dbReference type="NCBI Taxonomy" id="1091494"/>
    <lineage>
        <taxon>Bacteria</taxon>
        <taxon>Pseudomonadati</taxon>
        <taxon>Pseudomonadota</taxon>
        <taxon>Gammaproteobacteria</taxon>
        <taxon>Methylococcales</taxon>
        <taxon>Methylococcaceae</taxon>
        <taxon>Methylotuvimicrobium</taxon>
    </lineage>
</organism>
<protein>
    <submittedName>
        <fullName evidence="1">Uncharacterized protein</fullName>
    </submittedName>
</protein>
<dbReference type="KEGG" id="mah:MEALZ_2419"/>
<proteinExistence type="predicted"/>
<dbReference type="HOGENOM" id="CLU_3409653_0_0_6"/>